<dbReference type="VEuPathDB" id="FungiDB:BO97DRAFT_41099"/>
<gene>
    <name evidence="2" type="ORF">BO97DRAFT_41099</name>
</gene>
<dbReference type="Proteomes" id="UP000248961">
    <property type="component" value="Unassembled WGS sequence"/>
</dbReference>
<dbReference type="AlphaFoldDB" id="A0A395I0R5"/>
<evidence type="ECO:0000313" key="2">
    <source>
        <dbReference type="EMBL" id="RAL13517.1"/>
    </source>
</evidence>
<organism evidence="2 3">
    <name type="scientific">Aspergillus homomorphus (strain CBS 101889)</name>
    <dbReference type="NCBI Taxonomy" id="1450537"/>
    <lineage>
        <taxon>Eukaryota</taxon>
        <taxon>Fungi</taxon>
        <taxon>Dikarya</taxon>
        <taxon>Ascomycota</taxon>
        <taxon>Pezizomycotina</taxon>
        <taxon>Eurotiomycetes</taxon>
        <taxon>Eurotiomycetidae</taxon>
        <taxon>Eurotiales</taxon>
        <taxon>Aspergillaceae</taxon>
        <taxon>Aspergillus</taxon>
        <taxon>Aspergillus subgen. Circumdati</taxon>
    </lineage>
</organism>
<dbReference type="EMBL" id="KZ824279">
    <property type="protein sequence ID" value="RAL13517.1"/>
    <property type="molecule type" value="Genomic_DNA"/>
</dbReference>
<keyword evidence="3" id="KW-1185">Reference proteome</keyword>
<feature type="compositionally biased region" description="Polar residues" evidence="1">
    <location>
        <begin position="68"/>
        <end position="82"/>
    </location>
</feature>
<accession>A0A395I0R5</accession>
<evidence type="ECO:0000313" key="3">
    <source>
        <dbReference type="Proteomes" id="UP000248961"/>
    </source>
</evidence>
<protein>
    <submittedName>
        <fullName evidence="2">Uncharacterized protein</fullName>
    </submittedName>
</protein>
<sequence length="200" mass="22212">MNTVSLFLGRASVTENIAVGIENIENKSISLVAHTAHDVSCVHIPGFHRLIGGCSFCARRDSPRKVPTGQNKRGPNLRSHSGSIRPALSSPRQTRLGIPTHRVSTTVNESLNVQSPPALIQIHYYPCRETQNVYQPAPRCLNLKVPLGKHGTHEAHRRGCLPLAPWSSLEMEMEMEMEMEESIIATCRRLPRIPDIVSLE</sequence>
<dbReference type="RefSeq" id="XP_025552671.1">
    <property type="nucleotide sequence ID" value="XM_025696160.1"/>
</dbReference>
<dbReference type="GeneID" id="37200449"/>
<proteinExistence type="predicted"/>
<evidence type="ECO:0000256" key="1">
    <source>
        <dbReference type="SAM" id="MobiDB-lite"/>
    </source>
</evidence>
<feature type="region of interest" description="Disordered" evidence="1">
    <location>
        <begin position="63"/>
        <end position="98"/>
    </location>
</feature>
<reference evidence="2 3" key="1">
    <citation type="submission" date="2018-02" db="EMBL/GenBank/DDBJ databases">
        <title>The genomes of Aspergillus section Nigri reveals drivers in fungal speciation.</title>
        <authorList>
            <consortium name="DOE Joint Genome Institute"/>
            <person name="Vesth T.C."/>
            <person name="Nybo J."/>
            <person name="Theobald S."/>
            <person name="Brandl J."/>
            <person name="Frisvad J.C."/>
            <person name="Nielsen K.F."/>
            <person name="Lyhne E.K."/>
            <person name="Kogle M.E."/>
            <person name="Kuo A."/>
            <person name="Riley R."/>
            <person name="Clum A."/>
            <person name="Nolan M."/>
            <person name="Lipzen A."/>
            <person name="Salamov A."/>
            <person name="Henrissat B."/>
            <person name="Wiebenga A."/>
            <person name="De vries R.P."/>
            <person name="Grigoriev I.V."/>
            <person name="Mortensen U.H."/>
            <person name="Andersen M.R."/>
            <person name="Baker S.E."/>
        </authorList>
    </citation>
    <scope>NUCLEOTIDE SEQUENCE [LARGE SCALE GENOMIC DNA]</scope>
    <source>
        <strain evidence="2 3">CBS 101889</strain>
    </source>
</reference>
<name>A0A395I0R5_ASPHC</name>